<feature type="compositionally biased region" description="Polar residues" evidence="1">
    <location>
        <begin position="130"/>
        <end position="141"/>
    </location>
</feature>
<dbReference type="EMBL" id="JAEPBG010000008">
    <property type="protein sequence ID" value="MBK4736640.1"/>
    <property type="molecule type" value="Genomic_DNA"/>
</dbReference>
<dbReference type="Proteomes" id="UP000622890">
    <property type="component" value="Unassembled WGS sequence"/>
</dbReference>
<feature type="compositionally biased region" description="Low complexity" evidence="1">
    <location>
        <begin position="194"/>
        <end position="203"/>
    </location>
</feature>
<feature type="region of interest" description="Disordered" evidence="1">
    <location>
        <begin position="127"/>
        <end position="146"/>
    </location>
</feature>
<feature type="region of interest" description="Disordered" evidence="1">
    <location>
        <begin position="162"/>
        <end position="212"/>
    </location>
</feature>
<feature type="compositionally biased region" description="Basic and acidic residues" evidence="1">
    <location>
        <begin position="263"/>
        <end position="281"/>
    </location>
</feature>
<proteinExistence type="predicted"/>
<feature type="region of interest" description="Disordered" evidence="1">
    <location>
        <begin position="253"/>
        <end position="296"/>
    </location>
</feature>
<sequence length="454" mass="49216">MKLPAPPAAIKWTDEEWGRIADKLHGDKGDALLHSMDLEEIKARDVFEAQQVLPSERHRKLISIAQGFQGIRSRLHGIFRKMQADGISIDRPATMPEGANPPGEANPPFDSAAQQVLALQTSEDAKQAPLVQSVSQGSAEPSGSEALVEPPAFAAIAEDSVPEAAAPPSAPSARLAASAEPAVAQTEPVEDAAPHAAQAASAAEPREAADTTPAKHDFIEMARPFVAMVCEELARALTKALSEQPGMALLSSLKADAPRPAQRMREQNPRPRPQGETRPQAETRAPAPAPAPAPRAPVAAEHFEEDPAHPTEVQPLFDPKLPPSANSDFKPTIGLVATRAHEYEDLHMLYPQLQLSIVQADAIRGPDAFRNCQRIIGLRDEVPPAVDDMLRRSLRHRYVRLNGGAARVREQLNSWLDKPGSINSTPRQQPRNNDKRQGVGGGKKRHKWPPRADR</sequence>
<feature type="compositionally biased region" description="Low complexity" evidence="1">
    <location>
        <begin position="162"/>
        <end position="184"/>
    </location>
</feature>
<organism evidence="2 3">
    <name type="scientific">Noviherbaspirillum pedocola</name>
    <dbReference type="NCBI Taxonomy" id="2801341"/>
    <lineage>
        <taxon>Bacteria</taxon>
        <taxon>Pseudomonadati</taxon>
        <taxon>Pseudomonadota</taxon>
        <taxon>Betaproteobacteria</taxon>
        <taxon>Burkholderiales</taxon>
        <taxon>Oxalobacteraceae</taxon>
        <taxon>Noviherbaspirillum</taxon>
    </lineage>
</organism>
<evidence type="ECO:0000313" key="2">
    <source>
        <dbReference type="EMBL" id="MBK4736640.1"/>
    </source>
</evidence>
<feature type="compositionally biased region" description="Polar residues" evidence="1">
    <location>
        <begin position="421"/>
        <end position="431"/>
    </location>
</feature>
<feature type="region of interest" description="Disordered" evidence="1">
    <location>
        <begin position="416"/>
        <end position="454"/>
    </location>
</feature>
<comment type="caution">
    <text evidence="2">The sequence shown here is derived from an EMBL/GenBank/DDBJ whole genome shotgun (WGS) entry which is preliminary data.</text>
</comment>
<evidence type="ECO:0000313" key="3">
    <source>
        <dbReference type="Proteomes" id="UP000622890"/>
    </source>
</evidence>
<protein>
    <submittedName>
        <fullName evidence="2">Uncharacterized protein</fullName>
    </submittedName>
</protein>
<name>A0A934SWG8_9BURK</name>
<reference evidence="2" key="1">
    <citation type="submission" date="2021-01" db="EMBL/GenBank/DDBJ databases">
        <title>Genome sequence of strain Noviherbaspirillum sp. DKR-6.</title>
        <authorList>
            <person name="Chaudhary D.K."/>
        </authorList>
    </citation>
    <scope>NUCLEOTIDE SEQUENCE</scope>
    <source>
        <strain evidence="2">DKR-6</strain>
    </source>
</reference>
<dbReference type="AlphaFoldDB" id="A0A934SWG8"/>
<evidence type="ECO:0000256" key="1">
    <source>
        <dbReference type="SAM" id="MobiDB-lite"/>
    </source>
</evidence>
<accession>A0A934SWG8</accession>
<keyword evidence="3" id="KW-1185">Reference proteome</keyword>
<dbReference type="RefSeq" id="WP_200594269.1">
    <property type="nucleotide sequence ID" value="NZ_JAEPBG010000008.1"/>
</dbReference>
<feature type="compositionally biased region" description="Basic residues" evidence="1">
    <location>
        <begin position="442"/>
        <end position="454"/>
    </location>
</feature>
<gene>
    <name evidence="2" type="ORF">JJB74_18600</name>
</gene>